<dbReference type="NCBIfam" id="TIGR03661">
    <property type="entry name" value="T1SS_VCA0849"/>
    <property type="match status" value="1"/>
</dbReference>
<dbReference type="eggNOG" id="COG2931">
    <property type="taxonomic scope" value="Bacteria"/>
</dbReference>
<dbReference type="Proteomes" id="UP000002943">
    <property type="component" value="Unassembled WGS sequence"/>
</dbReference>
<dbReference type="InterPro" id="IPR011049">
    <property type="entry name" value="Serralysin-like_metalloprot_C"/>
</dbReference>
<proteinExistence type="predicted"/>
<dbReference type="NCBIfam" id="NF033682">
    <property type="entry name" value="retention_LapA"/>
    <property type="match status" value="1"/>
</dbReference>
<dbReference type="InterPro" id="IPR019960">
    <property type="entry name" value="T1SS_VCA0849"/>
</dbReference>
<dbReference type="InterPro" id="IPR043824">
    <property type="entry name" value="DUF5801"/>
</dbReference>
<dbReference type="OrthoDB" id="5649378at2"/>
<dbReference type="SUPFAM" id="SSF51120">
    <property type="entry name" value="beta-Roll"/>
    <property type="match status" value="1"/>
</dbReference>
<evidence type="ECO:0000256" key="1">
    <source>
        <dbReference type="ARBA" id="ARBA00022837"/>
    </source>
</evidence>
<feature type="domain" description="DUF5801" evidence="2">
    <location>
        <begin position="640"/>
        <end position="769"/>
    </location>
</feature>
<dbReference type="Pfam" id="PF19116">
    <property type="entry name" value="DUF5801"/>
    <property type="match status" value="1"/>
</dbReference>
<keyword evidence="4" id="KW-1185">Reference proteome</keyword>
<dbReference type="InterPro" id="IPR018511">
    <property type="entry name" value="Hemolysin-typ_Ca-bd_CS"/>
</dbReference>
<dbReference type="PRINTS" id="PR00313">
    <property type="entry name" value="CABNDNGRPT"/>
</dbReference>
<evidence type="ECO:0000313" key="3">
    <source>
        <dbReference type="EMBL" id="EFP95689.1"/>
    </source>
</evidence>
<dbReference type="InterPro" id="IPR047777">
    <property type="entry name" value="LapA-like_RM"/>
</dbReference>
<organism evidence="3 4">
    <name type="scientific">Vibrio caribbeanicus ATCC BAA-2122</name>
    <dbReference type="NCBI Taxonomy" id="796620"/>
    <lineage>
        <taxon>Bacteria</taxon>
        <taxon>Pseudomonadati</taxon>
        <taxon>Pseudomonadota</taxon>
        <taxon>Gammaproteobacteria</taxon>
        <taxon>Vibrionales</taxon>
        <taxon>Vibrionaceae</taxon>
        <taxon>Vibrio</taxon>
    </lineage>
</organism>
<dbReference type="EMBL" id="AEIU01000088">
    <property type="protein sequence ID" value="EFP95689.1"/>
    <property type="molecule type" value="Genomic_DNA"/>
</dbReference>
<dbReference type="InterPro" id="IPR001343">
    <property type="entry name" value="Hemolysn_Ca-bd"/>
</dbReference>
<dbReference type="NCBIfam" id="TIGR03660">
    <property type="entry name" value="T1SS_rpt_143"/>
    <property type="match status" value="5"/>
</dbReference>
<dbReference type="GO" id="GO:0005509">
    <property type="term" value="F:calcium ion binding"/>
    <property type="evidence" value="ECO:0007669"/>
    <property type="project" value="InterPro"/>
</dbReference>
<reference evidence="3 4" key="1">
    <citation type="journal article" date="2012" name="Int. J. Syst. Evol. Microbiol.">
        <title>Vibrio caribbeanicus sp. nov., isolated from the marine sponge Scleritoderma cyanea.</title>
        <authorList>
            <person name="Hoffmann M."/>
            <person name="Monday S.R."/>
            <person name="Allard M.W."/>
            <person name="Strain E.A."/>
            <person name="Whittaker P."/>
            <person name="Naum M."/>
            <person name="McCarthy P.J."/>
            <person name="Lopez J.V."/>
            <person name="Fischer M."/>
            <person name="Brown E.W."/>
        </authorList>
    </citation>
    <scope>NUCLEOTIDE SEQUENCE [LARGE SCALE GENOMIC DNA]</scope>
    <source>
        <strain evidence="3 4">ATCC BAA-2122</strain>
    </source>
</reference>
<name>E3BME4_9VIBR</name>
<comment type="caution">
    <text evidence="3">The sequence shown here is derived from an EMBL/GenBank/DDBJ whole genome shotgun (WGS) entry which is preliminary data.</text>
</comment>
<dbReference type="RefSeq" id="WP_009602278.1">
    <property type="nucleotide sequence ID" value="NZ_AEIU01000088.1"/>
</dbReference>
<evidence type="ECO:0000313" key="4">
    <source>
        <dbReference type="Proteomes" id="UP000002943"/>
    </source>
</evidence>
<dbReference type="InterPro" id="IPR019959">
    <property type="entry name" value="T1SS-143_rpt-cont_dom"/>
</dbReference>
<dbReference type="Pfam" id="PF00353">
    <property type="entry name" value="HemolysinCabind"/>
    <property type="match status" value="1"/>
</dbReference>
<sequence>MHFEIVRQPRILDEVNGEVVAIGRDGAVRKLTQGEKLQSNEIMMTSRNASVVLSTDGVPSKVSENSIFIDLENEETKVSSVTPVNGDIEFNLEQLSGSLDGNDIAAIQDAILQGADPTQILEATAAGDGIAGSANTGFVTIEYNRAEALPTTFFETSNQSQKDDEEFIDGLRTFVFASGGERVSKVLGEGDLSAGTYPQVKTATATIFAGDLSLDAESFVPEPASMISLLSELNSKITSSGESVTFTYDEVENAFIGVNSQGEVLRIDIDSELVGKDVNIELTTTVRQPIDHVTSIGEGQVAIIGDQVSVSFKITGADSGGNAIQSPIDAQIFIDDGVNPTPQDTFIRAVESDSSLIQGQLVEIGSDYLLSVTFDNTSLQQFDGLLSDNQNTTASISEDGTTITLRANSTGETVLTVSVDTQGQYYYQQYKPLEQNGSNTISLSLTTTIVDYDQDRVSNVINIEIVDGTNPIITGISELTLDEAGLVNGSQPHIDLVSGSGVISALAGSDIIDHFELEPNEFNTDGSLTAHGQTVLLELVNSNNGVRAYEGFIELNGNRVTVFEIKLDWPAQGDYHFTLSEQLDHLGSNNASLTIELPVYAVDAGGDRSELLGGTGSKEAGKILIEVKDDILSFKGAESLSVSESTLASGSAPNGSSLEVTGQFSIVEGADRVVNYRLDTSTDPIANLTSNGLVISLTETYDSAINSYIYTGSTNTQEIFRLSLRPDGSYTFALKAPIDHDTNSNNAPINFIVVATDGDGDTDRITLPISIGDDQPKIVSVDSLSIQENDLVAGSSPDGTQLTKEGDLTTKSADNIVSYRLDLSTDPINGVTSQGKAIILSESVDVNGVVTYTASTSDNEVFILTLFQDGRYTFELKTAIDHDANSDSKQMDFTVEATDIDGDKDRIILPITIGDDSPSILSIHSSSTFIVDEENTVAGSSTPAIATGSFVTAGADDVVSYKLVNLSDTQNALKSNGEVVTISEVTGVSGATTYQGTAGGDVIFTLVLSDNGGYAYTQLKALDHDENTDSLTVPFDVVAIDRESDVSDPIRLPIKVIDDQPTLSGVTGETTVDEDDIAVIGSDRSDDTSIRGDLNVTEGADGIIGYEITNTDSVLDGLSVGGENIEWSTTQTSGTTFIYTAVTQSSNEPVLRIIFDTSNHSYQFDLYKSFDHADGSGENNIQLALKVKALDFDGDKSDEVTLPITIIDDVPLLSEKSISRVEGSEFATVNMFDSESDKGADDAQITLIEGSTDGNSVIKFGGVNGSYVDSVDIQSGIQTVKVYQEYEATSGITEIRELGELRVNSNGTIDFKAFDNLEHSGDVFNFTIDVTATDGDNDKSKAQLDLSIVDRQASAIALEVKTFEDSGRVQSINYNPNNVELANAQDNLSSVSGLDAPLKISLQTNLHDADNDESIGGMTIKPGEHHGSFYYFDGHHYVEIAPNNTGEIHIDAAVIDQSSSVNSAGDQIATINNLYFVPDRNYSSNQSGIKIDYQLEIHNGGVFDHSLDASFRIEVESIADTAVWDGANSTYEYMLAEDGDSQTLRLNAVTQDNSNPEIMTYRLEVTQGQGEFELLNASGQVIAEESSGVYLISSDQINSVELKPREHFSGAIKFETTAITTETTNAVSGKETAESDIKVLIFNVTPKADESSFSVNRISIFEDNAASQNTIDPEIDHESFTLDKVITLNSTDDINTTGDTSEVLYVRLSNFTDENGQPLVGFEVRWVSSGSPLSLIIDGSNTYYEIGQSDLDKVEIQPPLHSNDDFNFKVTGIVKDTATLGDGSQVTDVVEMSAGKLVHVSVKGVADIPHIPDIEDIPVTGADLDTWYNYTDKNGNAGAQVVINENSSIELSYAVLSGEEKDGVNDNSESITVLLSDIPEGVKLYDNNGGVVDLVYVGNNANGPIYQANITQQQYQSGITVEPPEYWTQDINISTKAVITENDGHIREVDGSILIKVVPVIDAGGHDAQYSRTSFGDEDSFIVVPWNLQNEENPDRVSDANGRDYEYVTSITISGFPENVEITIDGLSVSNYTGGTANYDQVTNTLTITGLNESSSQPIIRVKPPEDSSLDMDLQSTLTIEEYDADNNGDHVDPKEVTGSLTVVVMPVVEIDGVLQVTSNNTVVTTIDDANDDGRIDFTINDQNGGANVINFKALDPGSEELIKDVVVRFVGISGDDLNQLFVQGAINNGDGSWTIVNEENFSIIAPNGLNYAGGNSLKVEFVAQVYDKGDEGETGSVSQKSTTVDLTFPDSISGPNSKASVIEQIISADAILLGIEDNYLDLSDQLSNVIKISSDSNSSTADNVVDELSIVIDPSKIPGEVTGLKVIGAHHDFANNLYLFKAMVKHDGSIDIPDGLKIVLPEDYAGDFKLPITFVTTDIESGDENRIDLNIPIAISPVVDITPDTGEQSQPLDADILPEVNLTATSVAKVTGNVLDVKPLEDNLIKLDFDITLADTSNSSNQGQETVTKLKITVSDANIGYFADVNGAPIQPDSSVFIVDSNDPSVIQAALDSLYFVPQDNYPTDISGNSVSFTVEATVVDQTIFDTTGTTQVTNIGAERTFTQNVDIDIVPVADSVNMPTATDNIIVVADEDTDIALTFGGSGLSIELNDTDGSEQFLSAKLTGVPEDFTVSSQSSEFVVKSSGGGEWVIQLTDSSIKTIDLSAISIRPAEHFSGTADIGITVFTQEQLLQEPKEHHGQFAFEVRPVGDVVDIDPVYNAAGDEGENIDIVIDANIVDKSDLSAGNINQDRPETLLITVEQVPDGATIYYPDGITAATNLGNGKWEQRVDAQELEKIVFNSGDNNKENWNESSLKVTVQSIDKDANGNEYLGPTTNQVFDVVVDVEAINDKPDINITNITSVISESANQTLSGIVVGDVDAINDEAMTVTVSVDFGRLDVNLIPAHSVSFIRVSESSISLTGPISELNALLDSPASGMGIQIDASYAPSDSVTLTIAVTDVGNPSGMLETEQKLINITPVANSVTLSIAADNNDIKNIYSSVTASNNGIALSGIVAALTDVHEELSLELSDIPTGASVKTSSGTLVPVGGKLVVPASEIDSISIVGAQEGAHTIQLTAISMETDGSTAESVPIDINLTVTADGSNIDNSLLGQDSRLLGSDEGIELYAGAGDDRVVGGTGGDTLDGGLGSDMLTGGEGEDIFIWNEIDGGVTDTITDFNVTEGDKIDLREVLTELKQENVDMNTLLAQLDANLIDGDDIKLNVHPDGSAGQTILVEDLGLQIDFSNMDSSQIISTLIDNNIILNGQ</sequence>
<dbReference type="PROSITE" id="PS00330">
    <property type="entry name" value="HEMOLYSIN_CALCIUM"/>
    <property type="match status" value="1"/>
</dbReference>
<keyword evidence="1" id="KW-0106">Calcium</keyword>
<dbReference type="Gene3D" id="2.150.10.10">
    <property type="entry name" value="Serralysin-like metalloprotease, C-terminal"/>
    <property type="match status" value="1"/>
</dbReference>
<accession>E3BME4</accession>
<dbReference type="STRING" id="796620.VIBC2010_17100"/>
<protein>
    <recommendedName>
        <fullName evidence="2">DUF5801 domain-containing protein</fullName>
    </recommendedName>
</protein>
<gene>
    <name evidence="3" type="ORF">VIBC2010_17100</name>
</gene>
<evidence type="ECO:0000259" key="2">
    <source>
        <dbReference type="Pfam" id="PF19116"/>
    </source>
</evidence>